<proteinExistence type="predicted"/>
<dbReference type="Pfam" id="PF10593">
    <property type="entry name" value="Z1"/>
    <property type="match status" value="1"/>
</dbReference>
<dbReference type="AlphaFoldDB" id="A0A382XLN3"/>
<accession>A0A382XLN3</accession>
<dbReference type="InterPro" id="IPR018310">
    <property type="entry name" value="Put_endonuclease_Z1-dom"/>
</dbReference>
<protein>
    <recommendedName>
        <fullName evidence="1">Putative endonuclease Z1 domain-containing protein</fullName>
    </recommendedName>
</protein>
<evidence type="ECO:0000313" key="2">
    <source>
        <dbReference type="EMBL" id="SVD72032.1"/>
    </source>
</evidence>
<gene>
    <name evidence="2" type="ORF">METZ01_LOCUS424886</name>
</gene>
<evidence type="ECO:0000259" key="1">
    <source>
        <dbReference type="Pfam" id="PF10593"/>
    </source>
</evidence>
<dbReference type="EMBL" id="UINC01168808">
    <property type="protein sequence ID" value="SVD72032.1"/>
    <property type="molecule type" value="Genomic_DNA"/>
</dbReference>
<feature type="non-terminal residue" evidence="2">
    <location>
        <position position="269"/>
    </location>
</feature>
<feature type="domain" description="Putative endonuclease Z1" evidence="1">
    <location>
        <begin position="25"/>
        <end position="253"/>
    </location>
</feature>
<reference evidence="2" key="1">
    <citation type="submission" date="2018-05" db="EMBL/GenBank/DDBJ databases">
        <authorList>
            <person name="Lanie J.A."/>
            <person name="Ng W.-L."/>
            <person name="Kazmierczak K.M."/>
            <person name="Andrzejewski T.M."/>
            <person name="Davidsen T.M."/>
            <person name="Wayne K.J."/>
            <person name="Tettelin H."/>
            <person name="Glass J.I."/>
            <person name="Rusch D."/>
            <person name="Podicherti R."/>
            <person name="Tsui H.-C.T."/>
            <person name="Winkler M.E."/>
        </authorList>
    </citation>
    <scope>NUCLEOTIDE SEQUENCE</scope>
</reference>
<name>A0A382XLN3_9ZZZZ</name>
<feature type="non-terminal residue" evidence="2">
    <location>
        <position position="1"/>
    </location>
</feature>
<sequence length="269" mass="31312">DDHAEELRSYEDDGEIISDFEIPESLENAIIDFFLSGAARRYRGETNFHHSMLIHTKHTISNQSPIAKKVDSLVGYWKNHLLNEYSEKGVILRDRFKKRWEEHFLTHPSTKETWDQIHPELMNFTHDGYEVMEINSSTEHNLDYDSHEKSGLKVIAIGGNRLSRGLTLEGLCSTFFIRESRMYDTLTQMGRWFGFRFGYEDLVRLHVTPTLVEWFTWLAGVEGELRADIERYGETGMLPKHLAVRILRHRKMLPTSASKMRHAKPFAGG</sequence>
<organism evidence="2">
    <name type="scientific">marine metagenome</name>
    <dbReference type="NCBI Taxonomy" id="408172"/>
    <lineage>
        <taxon>unclassified sequences</taxon>
        <taxon>metagenomes</taxon>
        <taxon>ecological metagenomes</taxon>
    </lineage>
</organism>